<sequence>MEIIQKGQTQGPKILCLSGMMTHWRGGYGGLGPLLEEKYQVYYVKYDGAQGEGTFTSIEDQAAKVVQKVQEIAGNQALYAYGSSMGANVLVEALKYPDFSCQLAFLDAPFLISFPHWLCRFLAKRLGQKVHEIIETKDPVALEKLIRQQTDSEVHLELLKDYFDLDLSAKTIENQSYSCYRMRLDTSLQASPAKPIFICGDQEKWALRSYKRLKKYRPDTDLYLFDQHDHLSKKLHGLHLYLELFQEFII</sequence>
<dbReference type="Proteomes" id="UP000263232">
    <property type="component" value="Chromosome"/>
</dbReference>
<keyword evidence="2" id="KW-1185">Reference proteome</keyword>
<evidence type="ECO:0000313" key="1">
    <source>
        <dbReference type="EMBL" id="AXY26240.1"/>
    </source>
</evidence>
<protein>
    <recommendedName>
        <fullName evidence="3">Serine aminopeptidase S33 domain-containing protein</fullName>
    </recommendedName>
</protein>
<evidence type="ECO:0000313" key="2">
    <source>
        <dbReference type="Proteomes" id="UP000263232"/>
    </source>
</evidence>
<dbReference type="InterPro" id="IPR029058">
    <property type="entry name" value="AB_hydrolase_fold"/>
</dbReference>
<gene>
    <name evidence="1" type="ORF">CL176_09660</name>
</gene>
<proteinExistence type="predicted"/>
<dbReference type="Gene3D" id="3.40.50.1820">
    <property type="entry name" value="alpha/beta hydrolase"/>
    <property type="match status" value="1"/>
</dbReference>
<organism evidence="1 2">
    <name type="scientific">Suicoccus acidiformans</name>
    <dbReference type="NCBI Taxonomy" id="2036206"/>
    <lineage>
        <taxon>Bacteria</taxon>
        <taxon>Bacillati</taxon>
        <taxon>Bacillota</taxon>
        <taxon>Bacilli</taxon>
        <taxon>Lactobacillales</taxon>
        <taxon>Aerococcaceae</taxon>
        <taxon>Suicoccus</taxon>
    </lineage>
</organism>
<dbReference type="SUPFAM" id="SSF53474">
    <property type="entry name" value="alpha/beta-Hydrolases"/>
    <property type="match status" value="1"/>
</dbReference>
<dbReference type="AlphaFoldDB" id="A0A347WMD3"/>
<dbReference type="OrthoDB" id="1643507at2"/>
<evidence type="ECO:0008006" key="3">
    <source>
        <dbReference type="Google" id="ProtNLM"/>
    </source>
</evidence>
<reference evidence="1 2" key="1">
    <citation type="submission" date="2017-09" db="EMBL/GenBank/DDBJ databases">
        <title>Complete genome sequence of Oxytococcus suis strain ZY16052.</title>
        <authorList>
            <person name="Li F."/>
        </authorList>
    </citation>
    <scope>NUCLEOTIDE SEQUENCE [LARGE SCALE GENOMIC DNA]</scope>
    <source>
        <strain evidence="1 2">ZY16052</strain>
    </source>
</reference>
<accession>A0A347WMD3</accession>
<dbReference type="RefSeq" id="WP_118991135.1">
    <property type="nucleotide sequence ID" value="NZ_CP023434.1"/>
</dbReference>
<dbReference type="KEGG" id="abae:CL176_09660"/>
<dbReference type="EMBL" id="CP023434">
    <property type="protein sequence ID" value="AXY26240.1"/>
    <property type="molecule type" value="Genomic_DNA"/>
</dbReference>
<name>A0A347WMD3_9LACT</name>